<evidence type="ECO:0000313" key="1">
    <source>
        <dbReference type="EMBL" id="QED37287.1"/>
    </source>
</evidence>
<accession>A0A5B8YKB4</accession>
<evidence type="ECO:0008006" key="3">
    <source>
        <dbReference type="Google" id="ProtNLM"/>
    </source>
</evidence>
<protein>
    <recommendedName>
        <fullName evidence="3">AraC family transcriptional regulator</fullName>
    </recommendedName>
</protein>
<dbReference type="RefSeq" id="WP_146832116.1">
    <property type="nucleotide sequence ID" value="NZ_CP042476.1"/>
</dbReference>
<dbReference type="KEGG" id="anp:FK178_05965"/>
<dbReference type="EMBL" id="CP042476">
    <property type="protein sequence ID" value="QED37287.1"/>
    <property type="molecule type" value="Genomic_DNA"/>
</dbReference>
<dbReference type="Gene3D" id="3.20.80.10">
    <property type="entry name" value="Regulatory factor, effector binding domain"/>
    <property type="match status" value="1"/>
</dbReference>
<dbReference type="AlphaFoldDB" id="A0A5B8YKB4"/>
<dbReference type="Proteomes" id="UP000321954">
    <property type="component" value="Chromosome"/>
</dbReference>
<dbReference type="SUPFAM" id="SSF55136">
    <property type="entry name" value="Probable bacterial effector-binding domain"/>
    <property type="match status" value="1"/>
</dbReference>
<proteinExistence type="predicted"/>
<sequence length="296" mass="34519">MLKKILRIFLLLLFLLGVWYFGLKNYDYSINFNVSALPGEVYQKLLVYDYKILENPSVQERIPFKRLEQTATINDTGLNLSWRFEEKNDSISRIRVLVNQENRFISRLQMLTGRNDIQKKISREAKRLKLALELDSEQYKVEIVGIEKSPAATCACISLENDVNKKAGDMMQTIGKLAAFLKLNNLEMAGKPRIQVNSWDLRAHTITYEFCFPVENKNITMPVNDIYLKDFPSKKSIHAIYKGNYMYSHLAWIRIHNYAEKTGYEINNSPLEIFQENPELGGDSRFWRADIYVPLK</sequence>
<organism evidence="1 2">
    <name type="scientific">Antarcticibacterium arcticum</name>
    <dbReference type="NCBI Taxonomy" id="2585771"/>
    <lineage>
        <taxon>Bacteria</taxon>
        <taxon>Pseudomonadati</taxon>
        <taxon>Bacteroidota</taxon>
        <taxon>Flavobacteriia</taxon>
        <taxon>Flavobacteriales</taxon>
        <taxon>Flavobacteriaceae</taxon>
        <taxon>Antarcticibacterium</taxon>
    </lineage>
</organism>
<dbReference type="InterPro" id="IPR011256">
    <property type="entry name" value="Reg_factor_effector_dom_sf"/>
</dbReference>
<evidence type="ECO:0000313" key="2">
    <source>
        <dbReference type="Proteomes" id="UP000321954"/>
    </source>
</evidence>
<gene>
    <name evidence="1" type="ORF">FK178_05965</name>
</gene>
<keyword evidence="2" id="KW-1185">Reference proteome</keyword>
<name>A0A5B8YKB4_9FLAO</name>
<reference evidence="1 2" key="1">
    <citation type="submission" date="2019-08" db="EMBL/GenBank/DDBJ databases">
        <title>Antarcticibacterium arcticum sp. nov., a bacterium isolated from marine sediment of the Canadian Beaufort Sea.</title>
        <authorList>
            <person name="Lee Y.M."/>
            <person name="Baek K."/>
            <person name="Lee D.-H."/>
            <person name="Shin S.C."/>
            <person name="Jin Y.K."/>
            <person name="Park Y."/>
        </authorList>
    </citation>
    <scope>NUCLEOTIDE SEQUENCE [LARGE SCALE GENOMIC DNA]</scope>
    <source>
        <strain evidence="1 2">PAMC 28998</strain>
    </source>
</reference>
<dbReference type="OrthoDB" id="1421367at2"/>